<organism evidence="4 5">
    <name type="scientific">Symbiodinium natans</name>
    <dbReference type="NCBI Taxonomy" id="878477"/>
    <lineage>
        <taxon>Eukaryota</taxon>
        <taxon>Sar</taxon>
        <taxon>Alveolata</taxon>
        <taxon>Dinophyceae</taxon>
        <taxon>Suessiales</taxon>
        <taxon>Symbiodiniaceae</taxon>
        <taxon>Symbiodinium</taxon>
    </lineage>
</organism>
<evidence type="ECO:0000256" key="1">
    <source>
        <dbReference type="SAM" id="Coils"/>
    </source>
</evidence>
<dbReference type="OrthoDB" id="429484at2759"/>
<dbReference type="SUPFAM" id="SSF54695">
    <property type="entry name" value="POZ domain"/>
    <property type="match status" value="3"/>
</dbReference>
<dbReference type="Proteomes" id="UP000604046">
    <property type="component" value="Unassembled WGS sequence"/>
</dbReference>
<dbReference type="PROSITE" id="PS50097">
    <property type="entry name" value="BTB"/>
    <property type="match status" value="3"/>
</dbReference>
<dbReference type="CDD" id="cd14733">
    <property type="entry name" value="BACK"/>
    <property type="match status" value="2"/>
</dbReference>
<name>A0A812MWB6_9DINO</name>
<dbReference type="InterPro" id="IPR000210">
    <property type="entry name" value="BTB/POZ_dom"/>
</dbReference>
<keyword evidence="1" id="KW-0175">Coiled coil</keyword>
<reference evidence="4" key="1">
    <citation type="submission" date="2021-02" db="EMBL/GenBank/DDBJ databases">
        <authorList>
            <person name="Dougan E. K."/>
            <person name="Rhodes N."/>
            <person name="Thang M."/>
            <person name="Chan C."/>
        </authorList>
    </citation>
    <scope>NUCLEOTIDE SEQUENCE</scope>
</reference>
<dbReference type="EMBL" id="CAJNDS010001902">
    <property type="protein sequence ID" value="CAE7288620.1"/>
    <property type="molecule type" value="Genomic_DNA"/>
</dbReference>
<gene>
    <name evidence="4" type="primary">BPM1</name>
    <name evidence="4" type="ORF">SNAT2548_LOCUS15247</name>
</gene>
<dbReference type="PANTHER" id="PTHR24413">
    <property type="entry name" value="SPECKLE-TYPE POZ PROTEIN"/>
    <property type="match status" value="1"/>
</dbReference>
<dbReference type="SMART" id="SM00225">
    <property type="entry name" value="BTB"/>
    <property type="match status" value="3"/>
</dbReference>
<feature type="domain" description="BTB" evidence="3">
    <location>
        <begin position="827"/>
        <end position="894"/>
    </location>
</feature>
<sequence>MADLSAMADMTVEELRAEIAATRQRQAAEADRTNQIEADIEEAIERQRLRRELEAETDVLSDQQLHNQNRIGFLNRVNADIGGPRLSVARLPPPPTSKPQLPQLLSASSVKQRTSFGHEENLWTAKSQIFGVGGFSFQFVYNPHGGYLDSIFGREISYAQGSVAIMTCAGERLSLRYRIYVKARDGAFAQWGETRDEVHYGGVAAYGPDVSWDGEADPPTVTGIFGLTFEQLLQSEWVEADTLTLKFLLEVRPAGCCASKVLSQAVEVPEATLNRDTQALLEKGSCSDVRFIVQGEVVHAHSPVLCARSEVLEKQLTGGMQESASKVIVVEDCEVATFKAFLQFLYTDRLPTIDELAAQAPSADQRGDGNVQLPQMQALLAVSHKYQATRLQRWCEAQLCERLRATEVCGLLGQAHLFQAKQLEKACFTHIKHHLIEVLKLPAYAEMVAKWPEIGVKLSLFLAGAPEAEAAAVVEVLIKHYNSLSPGVLTPTSPLRTAQAPPRPPPVLEFREGRLLVRTLRLLTAMAGLTAEELRAEIEATRQQVAAEDDRIQQIRTEIEEANERQRLRRELEQARDDLAFRQDEHGYLDTHWRAVDADRAGPYLPGRSMTGPHTAPKQPVLLPSNGAECTNFGHLVARGEYVWKLQQLSWLPSVLRQENLWTAQSEHLLVAGIKFQFVYSPHGGYLMSDDAGWVAQGSVAIMTDENERRLVLRYRIYVKAQDGTWAQWGETHDEVHYGGSAAYGPDVSWDGQADPPTVTGIFGLTFEQLLQSEWVEADTLTLKFVLEVRPEDDDVSYFTQTVPVVEVPESTMNRDTQALLEKGMCSDVRFIVQGEVVHAHSQVLCARSEVFEKQLTGGMQESASKVIVIEDSDVATFKAFLQFLYTDRLPTIDELAAQAPSADQRKDGNMHLPKMQALLAVSHKYQATRLQRWCEAQLCERLSATEVCGILGQAHLFQAKQLEKACFTYIKQHLIEVLKLPAYAEMVAKWPEIGVKLSLFLAGAPEAEAAAVVEASSCTVVSGPDAEVITSAEAQCLFCAFGPASLFPLSEAGCHSGLRCFELLKALWYFTVVSATFCGTCIRLMTLRLLTAMAGLTAEELRAEIEATRQQVAAEDDRIQQIRTELHEANERQRLRRELEQARDDLAVKQGLHQGLDARRRAVDEDRTGPYPLGTSVTEPRTAPKQNWAEYARNLWVAESAHSCVVAGIDFTFVYNPHGGYLMSNDVGWDYRHAQGSVAIMPWAGDQRLTLRYRIYVKARDGVVMEPLYNGARRVMKSITAVSQPMDDTLTLKFVLEVRPEDDDVSYFTQTVPVVEVPEATMSRDTQSLLEKGTCSDVRFIVQGEVVHAHSQVLCARSEVFEKQLTGGMQESASKVIVVEDCDVATFKAFLQFLYTDRLPTINELAAQAPSADQRKDGNMHLPQMQALLAVSHKYQATRLQRWCEAQLCERLSATEVCGILGQAHLFQAKQLEKACFTYIKQHLIEVLKLPAYAEMVAKWPEIGVKLSLFLAGAPEAEAAAVVEASSRKGAAGPDGEVTSAEAK</sequence>
<keyword evidence="5" id="KW-1185">Reference proteome</keyword>
<evidence type="ECO:0000313" key="4">
    <source>
        <dbReference type="EMBL" id="CAE7288620.1"/>
    </source>
</evidence>
<feature type="coiled-coil region" evidence="1">
    <location>
        <begin position="1099"/>
        <end position="1153"/>
    </location>
</feature>
<feature type="domain" description="BTB" evidence="3">
    <location>
        <begin position="287"/>
        <end position="354"/>
    </location>
</feature>
<accession>A0A812MWB6</accession>
<evidence type="ECO:0000313" key="5">
    <source>
        <dbReference type="Proteomes" id="UP000604046"/>
    </source>
</evidence>
<dbReference type="InterPro" id="IPR011333">
    <property type="entry name" value="SKP1/BTB/POZ_sf"/>
</dbReference>
<comment type="caution">
    <text evidence="4">The sequence shown here is derived from an EMBL/GenBank/DDBJ whole genome shotgun (WGS) entry which is preliminary data.</text>
</comment>
<proteinExistence type="predicted"/>
<evidence type="ECO:0000256" key="2">
    <source>
        <dbReference type="SAM" id="MobiDB-lite"/>
    </source>
</evidence>
<dbReference type="Gene3D" id="3.30.710.10">
    <property type="entry name" value="Potassium Channel Kv1.1, Chain A"/>
    <property type="match status" value="3"/>
</dbReference>
<evidence type="ECO:0000259" key="3">
    <source>
        <dbReference type="PROSITE" id="PS50097"/>
    </source>
</evidence>
<feature type="region of interest" description="Disordered" evidence="2">
    <location>
        <begin position="1526"/>
        <end position="1545"/>
    </location>
</feature>
<feature type="coiled-coil region" evidence="1">
    <location>
        <begin position="531"/>
        <end position="585"/>
    </location>
</feature>
<protein>
    <submittedName>
        <fullName evidence="4">BPM1 protein</fullName>
    </submittedName>
</protein>
<dbReference type="Pfam" id="PF00651">
    <property type="entry name" value="BTB"/>
    <property type="match status" value="3"/>
</dbReference>
<feature type="domain" description="BTB" evidence="3">
    <location>
        <begin position="1337"/>
        <end position="1404"/>
    </location>
</feature>